<dbReference type="FunFam" id="3.90.550.10:FF:000122">
    <property type="entry name" value="Dolichol-phosphate mannosyltransferase subunit 1"/>
    <property type="match status" value="1"/>
</dbReference>
<dbReference type="InterPro" id="IPR001173">
    <property type="entry name" value="Glyco_trans_2-like"/>
</dbReference>
<keyword evidence="2" id="KW-0328">Glycosyltransferase</keyword>
<feature type="domain" description="Glycosyltransferase 2-like" evidence="4">
    <location>
        <begin position="6"/>
        <end position="168"/>
    </location>
</feature>
<organism evidence="5">
    <name type="scientific">freshwater metagenome</name>
    <dbReference type="NCBI Taxonomy" id="449393"/>
    <lineage>
        <taxon>unclassified sequences</taxon>
        <taxon>metagenomes</taxon>
        <taxon>ecological metagenomes</taxon>
    </lineage>
</organism>
<evidence type="ECO:0000259" key="4">
    <source>
        <dbReference type="Pfam" id="PF00535"/>
    </source>
</evidence>
<evidence type="ECO:0000313" key="5">
    <source>
        <dbReference type="EMBL" id="CAB4776467.1"/>
    </source>
</evidence>
<dbReference type="EMBL" id="CAEZZU010000064">
    <property type="protein sequence ID" value="CAB4776467.1"/>
    <property type="molecule type" value="Genomic_DNA"/>
</dbReference>
<dbReference type="GO" id="GO:0009247">
    <property type="term" value="P:glycolipid biosynthetic process"/>
    <property type="evidence" value="ECO:0007669"/>
    <property type="project" value="TreeGrafter"/>
</dbReference>
<dbReference type="PANTHER" id="PTHR43398">
    <property type="entry name" value="DOLICHOL-PHOSPHATE MANNOSYLTRANSFERASE SUBUNIT 1"/>
    <property type="match status" value="1"/>
</dbReference>
<dbReference type="Pfam" id="PF00535">
    <property type="entry name" value="Glycos_transf_2"/>
    <property type="match status" value="1"/>
</dbReference>
<evidence type="ECO:0000256" key="3">
    <source>
        <dbReference type="ARBA" id="ARBA00022679"/>
    </source>
</evidence>
<dbReference type="Gene3D" id="3.90.550.10">
    <property type="entry name" value="Spore Coat Polysaccharide Biosynthesis Protein SpsA, Chain A"/>
    <property type="match status" value="1"/>
</dbReference>
<dbReference type="InterPro" id="IPR039528">
    <property type="entry name" value="DPM1-like"/>
</dbReference>
<protein>
    <submittedName>
        <fullName evidence="5">Unannotated protein</fullName>
    </submittedName>
</protein>
<dbReference type="InterPro" id="IPR029044">
    <property type="entry name" value="Nucleotide-diphossugar_trans"/>
</dbReference>
<accession>A0A6J6W111</accession>
<proteinExistence type="inferred from homology"/>
<dbReference type="PANTHER" id="PTHR43398:SF1">
    <property type="entry name" value="DOLICHOL-PHOSPHATE MANNOSYLTRANSFERASE SUBUNIT 1"/>
    <property type="match status" value="1"/>
</dbReference>
<comment type="similarity">
    <text evidence="1">Belongs to the glycosyltransferase 2 family.</text>
</comment>
<dbReference type="AlphaFoldDB" id="A0A6J6W111"/>
<evidence type="ECO:0000256" key="1">
    <source>
        <dbReference type="ARBA" id="ARBA00006739"/>
    </source>
</evidence>
<sequence length="245" mass="26667">MSRVLLITPTYQEAQNIEEFLKRARTGLPEADILVVDDNSPDGTADLADAAAISLGQIEVLRRPGKAGLGNAYRAGFAIGLARGYEVLVQIDADLSHDPAVLPQLIAALDAGADLAIGSRYVPGGSIPNWPARRRALSKYGNAYTGFMLRTGVADATAGFRAYKAEVLRLIDYSATRSKGYGFQIETAYRVAKTGSKIVEVPITFTDRVRGHSKMSLAVMVEEMIMVSWWGIRDRVLGRNYNSQE</sequence>
<dbReference type="GO" id="GO:0004582">
    <property type="term" value="F:dolichyl-phosphate beta-D-mannosyltransferase activity"/>
    <property type="evidence" value="ECO:0007669"/>
    <property type="project" value="InterPro"/>
</dbReference>
<reference evidence="5" key="1">
    <citation type="submission" date="2020-05" db="EMBL/GenBank/DDBJ databases">
        <authorList>
            <person name="Chiriac C."/>
            <person name="Salcher M."/>
            <person name="Ghai R."/>
            <person name="Kavagutti S V."/>
        </authorList>
    </citation>
    <scope>NUCLEOTIDE SEQUENCE</scope>
</reference>
<name>A0A6J6W111_9ZZZZ</name>
<gene>
    <name evidence="5" type="ORF">UFOPK2925_00567</name>
</gene>
<dbReference type="SUPFAM" id="SSF53448">
    <property type="entry name" value="Nucleotide-diphospho-sugar transferases"/>
    <property type="match status" value="1"/>
</dbReference>
<evidence type="ECO:0000256" key="2">
    <source>
        <dbReference type="ARBA" id="ARBA00022676"/>
    </source>
</evidence>
<dbReference type="GO" id="GO:0016020">
    <property type="term" value="C:membrane"/>
    <property type="evidence" value="ECO:0007669"/>
    <property type="project" value="GOC"/>
</dbReference>
<dbReference type="CDD" id="cd06442">
    <property type="entry name" value="DPM1_like"/>
    <property type="match status" value="1"/>
</dbReference>
<keyword evidence="3" id="KW-0808">Transferase</keyword>